<name>A0ABQ7AI56_BRACR</name>
<proteinExistence type="predicted"/>
<keyword evidence="2" id="KW-1185">Reference proteome</keyword>
<organism evidence="1 2">
    <name type="scientific">Brassica cretica</name>
    <name type="common">Mustard</name>
    <dbReference type="NCBI Taxonomy" id="69181"/>
    <lineage>
        <taxon>Eukaryota</taxon>
        <taxon>Viridiplantae</taxon>
        <taxon>Streptophyta</taxon>
        <taxon>Embryophyta</taxon>
        <taxon>Tracheophyta</taxon>
        <taxon>Spermatophyta</taxon>
        <taxon>Magnoliopsida</taxon>
        <taxon>eudicotyledons</taxon>
        <taxon>Gunneridae</taxon>
        <taxon>Pentapetalae</taxon>
        <taxon>rosids</taxon>
        <taxon>malvids</taxon>
        <taxon>Brassicales</taxon>
        <taxon>Brassicaceae</taxon>
        <taxon>Brassiceae</taxon>
        <taxon>Brassica</taxon>
    </lineage>
</organism>
<comment type="caution">
    <text evidence="1">The sequence shown here is derived from an EMBL/GenBank/DDBJ whole genome shotgun (WGS) entry which is preliminary data.</text>
</comment>
<evidence type="ECO:0000313" key="1">
    <source>
        <dbReference type="EMBL" id="KAF3497091.1"/>
    </source>
</evidence>
<protein>
    <submittedName>
        <fullName evidence="1">Uncharacterized protein</fullName>
    </submittedName>
</protein>
<dbReference type="EMBL" id="QGKV02002055">
    <property type="protein sequence ID" value="KAF3497091.1"/>
    <property type="molecule type" value="Genomic_DNA"/>
</dbReference>
<sequence>MFAGENKSCERQRRVVLKSSRTNLAAQDTVFLKPLSSVSPYATSRIISEYLHNSGATICPPPPSSLKRIVSGGSSVRQQSLSSF</sequence>
<accession>A0ABQ7AI56</accession>
<evidence type="ECO:0000313" key="2">
    <source>
        <dbReference type="Proteomes" id="UP000266723"/>
    </source>
</evidence>
<reference evidence="1 2" key="1">
    <citation type="journal article" date="2020" name="BMC Genomics">
        <title>Intraspecific diversification of the crop wild relative Brassica cretica Lam. using demographic model selection.</title>
        <authorList>
            <person name="Kioukis A."/>
            <person name="Michalopoulou V.A."/>
            <person name="Briers L."/>
            <person name="Pirintsos S."/>
            <person name="Studholme D.J."/>
            <person name="Pavlidis P."/>
            <person name="Sarris P.F."/>
        </authorList>
    </citation>
    <scope>NUCLEOTIDE SEQUENCE [LARGE SCALE GENOMIC DNA]</scope>
    <source>
        <strain evidence="2">cv. PFS-1207/04</strain>
    </source>
</reference>
<dbReference type="Proteomes" id="UP000266723">
    <property type="component" value="Unassembled WGS sequence"/>
</dbReference>
<gene>
    <name evidence="1" type="ORF">DY000_02054215</name>
</gene>